<dbReference type="EMBL" id="UZAU01000759">
    <property type="status" value="NOT_ANNOTATED_CDS"/>
    <property type="molecule type" value="Genomic_DNA"/>
</dbReference>
<evidence type="ECO:0000313" key="2">
    <source>
        <dbReference type="Proteomes" id="UP000596661"/>
    </source>
</evidence>
<protein>
    <recommendedName>
        <fullName evidence="3">Reverse transcriptase Ty1/copia-type domain-containing protein</fullName>
    </recommendedName>
</protein>
<accession>A0A803QDS0</accession>
<keyword evidence="2" id="KW-1185">Reference proteome</keyword>
<reference evidence="1" key="1">
    <citation type="submission" date="2018-11" db="EMBL/GenBank/DDBJ databases">
        <authorList>
            <person name="Grassa J C."/>
        </authorList>
    </citation>
    <scope>NUCLEOTIDE SEQUENCE [LARGE SCALE GENOMIC DNA]</scope>
</reference>
<reference evidence="1" key="2">
    <citation type="submission" date="2021-03" db="UniProtKB">
        <authorList>
            <consortium name="EnsemblPlants"/>
        </authorList>
    </citation>
    <scope>IDENTIFICATION</scope>
</reference>
<dbReference type="EnsemblPlants" id="evm.model.09.1225">
    <property type="protein sequence ID" value="cds.evm.model.09.1225"/>
    <property type="gene ID" value="evm.TU.09.1225"/>
</dbReference>
<organism evidence="1 2">
    <name type="scientific">Cannabis sativa</name>
    <name type="common">Hemp</name>
    <name type="synonym">Marijuana</name>
    <dbReference type="NCBI Taxonomy" id="3483"/>
    <lineage>
        <taxon>Eukaryota</taxon>
        <taxon>Viridiplantae</taxon>
        <taxon>Streptophyta</taxon>
        <taxon>Embryophyta</taxon>
        <taxon>Tracheophyta</taxon>
        <taxon>Spermatophyta</taxon>
        <taxon>Magnoliopsida</taxon>
        <taxon>eudicotyledons</taxon>
        <taxon>Gunneridae</taxon>
        <taxon>Pentapetalae</taxon>
        <taxon>rosids</taxon>
        <taxon>fabids</taxon>
        <taxon>Rosales</taxon>
        <taxon>Cannabaceae</taxon>
        <taxon>Cannabis</taxon>
    </lineage>
</organism>
<name>A0A803QDS0_CANSA</name>
<sequence>MDDERIALIRNGAYTLVPRTLGMNVIDNRWAYKIKRNTNGSFQRYKAQLVAKGFTQRSSSLVILALICVDNMIVTRNNIEKLKQFITKLNLILSLKDLGSLYYFLGIEVH</sequence>
<dbReference type="Gramene" id="evm.model.09.1225">
    <property type="protein sequence ID" value="cds.evm.model.09.1225"/>
    <property type="gene ID" value="evm.TU.09.1225"/>
</dbReference>
<evidence type="ECO:0008006" key="3">
    <source>
        <dbReference type="Google" id="ProtNLM"/>
    </source>
</evidence>
<dbReference type="Proteomes" id="UP000596661">
    <property type="component" value="Chromosome 9"/>
</dbReference>
<proteinExistence type="predicted"/>
<evidence type="ECO:0000313" key="1">
    <source>
        <dbReference type="EnsemblPlants" id="cds.evm.model.09.1225"/>
    </source>
</evidence>
<dbReference type="AlphaFoldDB" id="A0A803QDS0"/>